<feature type="transmembrane region" description="Helical" evidence="2">
    <location>
        <begin position="169"/>
        <end position="188"/>
    </location>
</feature>
<feature type="transmembrane region" description="Helical" evidence="2">
    <location>
        <begin position="98"/>
        <end position="124"/>
    </location>
</feature>
<keyword evidence="2" id="KW-1133">Transmembrane helix</keyword>
<reference evidence="3 4" key="1">
    <citation type="journal article" date="2008" name="Nature">
        <title>The Phaeodactylum genome reveals the evolutionary history of diatom genomes.</title>
        <authorList>
            <person name="Bowler C."/>
            <person name="Allen A.E."/>
            <person name="Badger J.H."/>
            <person name="Grimwood J."/>
            <person name="Jabbari K."/>
            <person name="Kuo A."/>
            <person name="Maheswari U."/>
            <person name="Martens C."/>
            <person name="Maumus F."/>
            <person name="Otillar R.P."/>
            <person name="Rayko E."/>
            <person name="Salamov A."/>
            <person name="Vandepoele K."/>
            <person name="Beszteri B."/>
            <person name="Gruber A."/>
            <person name="Heijde M."/>
            <person name="Katinka M."/>
            <person name="Mock T."/>
            <person name="Valentin K."/>
            <person name="Verret F."/>
            <person name="Berges J.A."/>
            <person name="Brownlee C."/>
            <person name="Cadoret J.P."/>
            <person name="Chiovitti A."/>
            <person name="Choi C.J."/>
            <person name="Coesel S."/>
            <person name="De Martino A."/>
            <person name="Detter J.C."/>
            <person name="Durkin C."/>
            <person name="Falciatore A."/>
            <person name="Fournet J."/>
            <person name="Haruta M."/>
            <person name="Huysman M.J."/>
            <person name="Jenkins B.D."/>
            <person name="Jiroutova K."/>
            <person name="Jorgensen R.E."/>
            <person name="Joubert Y."/>
            <person name="Kaplan A."/>
            <person name="Kroger N."/>
            <person name="Kroth P.G."/>
            <person name="La Roche J."/>
            <person name="Lindquist E."/>
            <person name="Lommer M."/>
            <person name="Martin-Jezequel V."/>
            <person name="Lopez P.J."/>
            <person name="Lucas S."/>
            <person name="Mangogna M."/>
            <person name="McGinnis K."/>
            <person name="Medlin L.K."/>
            <person name="Montsant A."/>
            <person name="Oudot-Le Secq M.P."/>
            <person name="Napoli C."/>
            <person name="Obornik M."/>
            <person name="Parker M.S."/>
            <person name="Petit J.L."/>
            <person name="Porcel B.M."/>
            <person name="Poulsen N."/>
            <person name="Robison M."/>
            <person name="Rychlewski L."/>
            <person name="Rynearson T.A."/>
            <person name="Schmutz J."/>
            <person name="Shapiro H."/>
            <person name="Siaut M."/>
            <person name="Stanley M."/>
            <person name="Sussman M.R."/>
            <person name="Taylor A.R."/>
            <person name="Vardi A."/>
            <person name="von Dassow P."/>
            <person name="Vyverman W."/>
            <person name="Willis A."/>
            <person name="Wyrwicz L.S."/>
            <person name="Rokhsar D.S."/>
            <person name="Weissenbach J."/>
            <person name="Armbrust E.V."/>
            <person name="Green B.R."/>
            <person name="Van de Peer Y."/>
            <person name="Grigoriev I.V."/>
        </authorList>
    </citation>
    <scope>NUCLEOTIDE SEQUENCE [LARGE SCALE GENOMIC DNA]</scope>
    <source>
        <strain evidence="3 4">CCAP 1055/1</strain>
    </source>
</reference>
<evidence type="ECO:0000313" key="3">
    <source>
        <dbReference type="EMBL" id="EEC46327.1"/>
    </source>
</evidence>
<sequence>MTGKDQENADEPAWLKSENDAKIRMETAPLIDLEDSEHDKMENASREVIKENPSQQQSTYGALSQDTGKDDDDGKPDSLASKALATKPHIPRQNACLWLFHFLEGVTVIAALCLLATQVIPLCYLPASEIPAKIGILSLALKIYISAFCVLFCLVEAGWPIPWIRSSPLLQVYISRGFLYSFLGLICVEESTSERIKDIVHKTADELHVSWAAIFMQISSWCFLATGMLYMLLGLCCMKRVRDRLQQKEKDDWQEYRKAIKEWNDLHT</sequence>
<feature type="compositionally biased region" description="Basic and acidic residues" evidence="1">
    <location>
        <begin position="37"/>
        <end position="50"/>
    </location>
</feature>
<keyword evidence="2" id="KW-0812">Transmembrane</keyword>
<gene>
    <name evidence="3" type="ORF">PHATRDRAFT_47972</name>
</gene>
<dbReference type="KEGG" id="pti:PHATRDRAFT_47972"/>
<dbReference type="eggNOG" id="ENOG502SVKG">
    <property type="taxonomic scope" value="Eukaryota"/>
</dbReference>
<feature type="compositionally biased region" description="Polar residues" evidence="1">
    <location>
        <begin position="52"/>
        <end position="65"/>
    </location>
</feature>
<name>B7G5J5_PHATC</name>
<dbReference type="GeneID" id="7203209"/>
<proteinExistence type="predicted"/>
<dbReference type="HOGENOM" id="CLU_573040_0_0_1"/>
<dbReference type="OrthoDB" id="41983at2759"/>
<feature type="transmembrane region" description="Helical" evidence="2">
    <location>
        <begin position="136"/>
        <end position="157"/>
    </location>
</feature>
<keyword evidence="4" id="KW-1185">Reference proteome</keyword>
<dbReference type="InParanoid" id="B7G5J5"/>
<dbReference type="EMBL" id="CM000617">
    <property type="protein sequence ID" value="EEC46327.1"/>
    <property type="molecule type" value="Genomic_DNA"/>
</dbReference>
<accession>B7G5J5</accession>
<dbReference type="RefSeq" id="XP_002182426.1">
    <property type="nucleotide sequence ID" value="XM_002182390.1"/>
</dbReference>
<dbReference type="Proteomes" id="UP000000759">
    <property type="component" value="Chromosome 15"/>
</dbReference>
<evidence type="ECO:0000313" key="4">
    <source>
        <dbReference type="Proteomes" id="UP000000759"/>
    </source>
</evidence>
<dbReference type="PaxDb" id="2850-Phatr47972"/>
<feature type="region of interest" description="Disordered" evidence="1">
    <location>
        <begin position="1"/>
        <end position="80"/>
    </location>
</feature>
<keyword evidence="2" id="KW-0472">Membrane</keyword>
<organism evidence="3 4">
    <name type="scientific">Phaeodactylum tricornutum (strain CCAP 1055/1)</name>
    <dbReference type="NCBI Taxonomy" id="556484"/>
    <lineage>
        <taxon>Eukaryota</taxon>
        <taxon>Sar</taxon>
        <taxon>Stramenopiles</taxon>
        <taxon>Ochrophyta</taxon>
        <taxon>Bacillariophyta</taxon>
        <taxon>Bacillariophyceae</taxon>
        <taxon>Bacillariophycidae</taxon>
        <taxon>Naviculales</taxon>
        <taxon>Phaeodactylaceae</taxon>
        <taxon>Phaeodactylum</taxon>
    </lineage>
</organism>
<evidence type="ECO:0000256" key="2">
    <source>
        <dbReference type="SAM" id="Phobius"/>
    </source>
</evidence>
<reference evidence="4" key="2">
    <citation type="submission" date="2008-08" db="EMBL/GenBank/DDBJ databases">
        <authorList>
            <consortium name="Diatom Consortium"/>
            <person name="Grigoriev I."/>
            <person name="Grimwood J."/>
            <person name="Kuo A."/>
            <person name="Otillar R.P."/>
            <person name="Salamov A."/>
            <person name="Detter J.C."/>
            <person name="Lindquist E."/>
            <person name="Shapiro H."/>
            <person name="Lucas S."/>
            <person name="Glavina del Rio T."/>
            <person name="Pitluck S."/>
            <person name="Rokhsar D."/>
            <person name="Bowler C."/>
        </authorList>
    </citation>
    <scope>GENOME REANNOTATION</scope>
    <source>
        <strain evidence="4">CCAP 1055/1</strain>
    </source>
</reference>
<dbReference type="AlphaFoldDB" id="B7G5J5"/>
<feature type="transmembrane region" description="Helical" evidence="2">
    <location>
        <begin position="209"/>
        <end position="233"/>
    </location>
</feature>
<protein>
    <submittedName>
        <fullName evidence="3">Uncharacterized protein</fullName>
    </submittedName>
</protein>
<evidence type="ECO:0000256" key="1">
    <source>
        <dbReference type="SAM" id="MobiDB-lite"/>
    </source>
</evidence>